<gene>
    <name evidence="1" type="ORF">T190115A13A_40250</name>
</gene>
<protein>
    <submittedName>
        <fullName evidence="1">Antitoxin component YwqK of the YwqJK toxin-antitoxin module</fullName>
    </submittedName>
</protein>
<dbReference type="InterPro" id="IPR011652">
    <property type="entry name" value="MORN_2"/>
</dbReference>
<reference evidence="1 2" key="1">
    <citation type="submission" date="2024-05" db="EMBL/GenBank/DDBJ databases">
        <authorList>
            <person name="Duchaud E."/>
        </authorList>
    </citation>
    <scope>NUCLEOTIDE SEQUENCE [LARGE SCALE GENOMIC DNA]</scope>
    <source>
        <strain evidence="1">Ena-SAMPLE-TAB-13-05-2024-13:56:06:370-140305</strain>
    </source>
</reference>
<dbReference type="Pfam" id="PF07661">
    <property type="entry name" value="MORN_2"/>
    <property type="match status" value="5"/>
</dbReference>
<sequence length="236" mass="26939">MINIKRILPLLLIGAIFFTKSVFSQKINQFNANGKRTGVWKKLYKNGEIRYQGQFKNGKEVGVFKFYSITSSSQPVIIKEFSETSDKALVSFYTSLGKLKSKGSMIGKNRVGKWLYYYPNGKVISEENYVDGKLDGVLKNYYGNGKTTEETYYKQGKKDGVSKIYTEDGILIEELSYVGGKLNGVGKYFDLKGNLKEKGMYKDGKRAGEWEFYIDGVLVTDKEEKRKTKKLGRFKK</sequence>
<evidence type="ECO:0000313" key="1">
    <source>
        <dbReference type="EMBL" id="CAL2107728.1"/>
    </source>
</evidence>
<dbReference type="PANTHER" id="PTHR33706">
    <property type="entry name" value="MORN VARIANT REPEAT PROTEIN"/>
    <property type="match status" value="1"/>
</dbReference>
<dbReference type="EMBL" id="CAXJRC010000041">
    <property type="protein sequence ID" value="CAL2107728.1"/>
    <property type="molecule type" value="Genomic_DNA"/>
</dbReference>
<dbReference type="SUPFAM" id="SSF82185">
    <property type="entry name" value="Histone H3 K4-specific methyltransferase SET7/9 N-terminal domain"/>
    <property type="match status" value="2"/>
</dbReference>
<dbReference type="PANTHER" id="PTHR33706:SF1">
    <property type="entry name" value="TPR REPEAT PROTEIN"/>
    <property type="match status" value="1"/>
</dbReference>
<dbReference type="RefSeq" id="WP_348704090.1">
    <property type="nucleotide sequence ID" value="NZ_CAXIYA010000017.1"/>
</dbReference>
<dbReference type="Proteomes" id="UP001497602">
    <property type="component" value="Unassembled WGS sequence"/>
</dbReference>
<keyword evidence="2" id="KW-1185">Reference proteome</keyword>
<proteinExistence type="predicted"/>
<evidence type="ECO:0000313" key="2">
    <source>
        <dbReference type="Proteomes" id="UP001497602"/>
    </source>
</evidence>
<dbReference type="Gene3D" id="3.90.930.1">
    <property type="match status" value="1"/>
</dbReference>
<comment type="caution">
    <text evidence="1">The sequence shown here is derived from an EMBL/GenBank/DDBJ whole genome shotgun (WGS) entry which is preliminary data.</text>
</comment>
<organism evidence="1 2">
    <name type="scientific">Tenacibaculum vairaonense</name>
    <dbReference type="NCBI Taxonomy" id="3137860"/>
    <lineage>
        <taxon>Bacteria</taxon>
        <taxon>Pseudomonadati</taxon>
        <taxon>Bacteroidota</taxon>
        <taxon>Flavobacteriia</taxon>
        <taxon>Flavobacteriales</taxon>
        <taxon>Flavobacteriaceae</taxon>
        <taxon>Tenacibaculum</taxon>
    </lineage>
</organism>
<accession>A0ABP1FD98</accession>
<dbReference type="Gene3D" id="2.20.110.10">
    <property type="entry name" value="Histone H3 K4-specific methyltransferase SET7/9 N-terminal domain"/>
    <property type="match status" value="2"/>
</dbReference>
<name>A0ABP1FD98_9FLAO</name>